<gene>
    <name evidence="1" type="ORF">RCOM_0631060</name>
</gene>
<dbReference type="AlphaFoldDB" id="B9S0X6"/>
<dbReference type="EMBL" id="EQ973842">
    <property type="protein sequence ID" value="EEF42618.1"/>
    <property type="molecule type" value="Genomic_DNA"/>
</dbReference>
<reference evidence="2" key="1">
    <citation type="journal article" date="2010" name="Nat. Biotechnol.">
        <title>Draft genome sequence of the oilseed species Ricinus communis.</title>
        <authorList>
            <person name="Chan A.P."/>
            <person name="Crabtree J."/>
            <person name="Zhao Q."/>
            <person name="Lorenzi H."/>
            <person name="Orvis J."/>
            <person name="Puiu D."/>
            <person name="Melake-Berhan A."/>
            <person name="Jones K.M."/>
            <person name="Redman J."/>
            <person name="Chen G."/>
            <person name="Cahoon E.B."/>
            <person name="Gedil M."/>
            <person name="Stanke M."/>
            <person name="Haas B.J."/>
            <person name="Wortman J.R."/>
            <person name="Fraser-Liggett C.M."/>
            <person name="Ravel J."/>
            <person name="Rabinowicz P.D."/>
        </authorList>
    </citation>
    <scope>NUCLEOTIDE SEQUENCE [LARGE SCALE GENOMIC DNA]</scope>
    <source>
        <strain evidence="2">cv. Hale</strain>
    </source>
</reference>
<organism evidence="1 2">
    <name type="scientific">Ricinus communis</name>
    <name type="common">Castor bean</name>
    <dbReference type="NCBI Taxonomy" id="3988"/>
    <lineage>
        <taxon>Eukaryota</taxon>
        <taxon>Viridiplantae</taxon>
        <taxon>Streptophyta</taxon>
        <taxon>Embryophyta</taxon>
        <taxon>Tracheophyta</taxon>
        <taxon>Spermatophyta</taxon>
        <taxon>Magnoliopsida</taxon>
        <taxon>eudicotyledons</taxon>
        <taxon>Gunneridae</taxon>
        <taxon>Pentapetalae</taxon>
        <taxon>rosids</taxon>
        <taxon>fabids</taxon>
        <taxon>Malpighiales</taxon>
        <taxon>Euphorbiaceae</taxon>
        <taxon>Acalyphoideae</taxon>
        <taxon>Acalypheae</taxon>
        <taxon>Ricinus</taxon>
    </lineage>
</organism>
<name>B9S0X6_RICCO</name>
<dbReference type="InParanoid" id="B9S0X6"/>
<keyword evidence="2" id="KW-1185">Reference proteome</keyword>
<dbReference type="Proteomes" id="UP000008311">
    <property type="component" value="Unassembled WGS sequence"/>
</dbReference>
<sequence>MSKESTNGFGEGECASSFRVKNQKPIMLFPLDLKWAHITVKLNPLRDCCHDTHHRSTMHCDCSTFGCLK</sequence>
<protein>
    <submittedName>
        <fullName evidence="1">Uncharacterized protein</fullName>
    </submittedName>
</protein>
<evidence type="ECO:0000313" key="2">
    <source>
        <dbReference type="Proteomes" id="UP000008311"/>
    </source>
</evidence>
<evidence type="ECO:0000313" key="1">
    <source>
        <dbReference type="EMBL" id="EEF42618.1"/>
    </source>
</evidence>
<proteinExistence type="predicted"/>
<accession>B9S0X6</accession>